<keyword evidence="2" id="KW-0238">DNA-binding</keyword>
<evidence type="ECO:0000256" key="2">
    <source>
        <dbReference type="ARBA" id="ARBA00023125"/>
    </source>
</evidence>
<feature type="domain" description="HTH arsR-type" evidence="4">
    <location>
        <begin position="13"/>
        <end position="93"/>
    </location>
</feature>
<dbReference type="SUPFAM" id="SSF46785">
    <property type="entry name" value="Winged helix' DNA-binding domain"/>
    <property type="match status" value="1"/>
</dbReference>
<name>A0A0N9HYZ1_9PSEU</name>
<organism evidence="5 6">
    <name type="scientific">Kibdelosporangium phytohabitans</name>
    <dbReference type="NCBI Taxonomy" id="860235"/>
    <lineage>
        <taxon>Bacteria</taxon>
        <taxon>Bacillati</taxon>
        <taxon>Actinomycetota</taxon>
        <taxon>Actinomycetes</taxon>
        <taxon>Pseudonocardiales</taxon>
        <taxon>Pseudonocardiaceae</taxon>
        <taxon>Kibdelosporangium</taxon>
    </lineage>
</organism>
<dbReference type="InterPro" id="IPR001845">
    <property type="entry name" value="HTH_ArsR_DNA-bd_dom"/>
</dbReference>
<accession>A0A0N9HYZ1</accession>
<dbReference type="Gene3D" id="1.10.10.10">
    <property type="entry name" value="Winged helix-like DNA-binding domain superfamily/Winged helix DNA-binding domain"/>
    <property type="match status" value="1"/>
</dbReference>
<dbReference type="Proteomes" id="UP000063699">
    <property type="component" value="Chromosome"/>
</dbReference>
<dbReference type="KEGG" id="kphy:AOZ06_18015"/>
<dbReference type="SMART" id="SM00418">
    <property type="entry name" value="HTH_ARSR"/>
    <property type="match status" value="1"/>
</dbReference>
<keyword evidence="1" id="KW-0805">Transcription regulation</keyword>
<dbReference type="InterPro" id="IPR036390">
    <property type="entry name" value="WH_DNA-bd_sf"/>
</dbReference>
<dbReference type="PANTHER" id="PTHR33154:SF33">
    <property type="entry name" value="TRANSCRIPTIONAL REPRESSOR SDPR"/>
    <property type="match status" value="1"/>
</dbReference>
<dbReference type="EMBL" id="CP012752">
    <property type="protein sequence ID" value="ALG08560.1"/>
    <property type="molecule type" value="Genomic_DNA"/>
</dbReference>
<dbReference type="PANTHER" id="PTHR33154">
    <property type="entry name" value="TRANSCRIPTIONAL REGULATOR, ARSR FAMILY"/>
    <property type="match status" value="1"/>
</dbReference>
<sequence>MADSSDPRVADLGTAKALANPVRQRILRELDLVTEATSTTLAERLGMTTGATSYNLRVLAKYGLVEEVSELARGRERWWRKVRVDIRLGPTRDEQVKATVDQLNQLWLSQDIELFTRFRQQQARMGEWGDAMPYSRGSIQVTTAELAAFFEEYLTLLRKYQRDSADTPADARTVHTRFLAFPEPEETG</sequence>
<evidence type="ECO:0000313" key="5">
    <source>
        <dbReference type="EMBL" id="ALG08560.1"/>
    </source>
</evidence>
<protein>
    <recommendedName>
        <fullName evidence="4">HTH arsR-type domain-containing protein</fullName>
    </recommendedName>
</protein>
<keyword evidence="3" id="KW-0804">Transcription</keyword>
<keyword evidence="6" id="KW-1185">Reference proteome</keyword>
<gene>
    <name evidence="5" type="ORF">AOZ06_18015</name>
</gene>
<dbReference type="InterPro" id="IPR011991">
    <property type="entry name" value="ArsR-like_HTH"/>
</dbReference>
<dbReference type="GO" id="GO:0003700">
    <property type="term" value="F:DNA-binding transcription factor activity"/>
    <property type="evidence" value="ECO:0007669"/>
    <property type="project" value="InterPro"/>
</dbReference>
<proteinExistence type="predicted"/>
<evidence type="ECO:0000259" key="4">
    <source>
        <dbReference type="SMART" id="SM00418"/>
    </source>
</evidence>
<evidence type="ECO:0000256" key="3">
    <source>
        <dbReference type="ARBA" id="ARBA00023163"/>
    </source>
</evidence>
<dbReference type="AlphaFoldDB" id="A0A0N9HYZ1"/>
<dbReference type="Pfam" id="PF12840">
    <property type="entry name" value="HTH_20"/>
    <property type="match status" value="1"/>
</dbReference>
<evidence type="ECO:0000256" key="1">
    <source>
        <dbReference type="ARBA" id="ARBA00023015"/>
    </source>
</evidence>
<dbReference type="InterPro" id="IPR051081">
    <property type="entry name" value="HTH_MetalResp_TranReg"/>
</dbReference>
<reference evidence="5 6" key="1">
    <citation type="submission" date="2015-07" db="EMBL/GenBank/DDBJ databases">
        <title>Genome sequencing of Kibdelosporangium phytohabitans.</title>
        <authorList>
            <person name="Qin S."/>
            <person name="Xing K."/>
        </authorList>
    </citation>
    <scope>NUCLEOTIDE SEQUENCE [LARGE SCALE GENOMIC DNA]</scope>
    <source>
        <strain evidence="5 6">KLBMP1111</strain>
    </source>
</reference>
<evidence type="ECO:0000313" key="6">
    <source>
        <dbReference type="Proteomes" id="UP000063699"/>
    </source>
</evidence>
<dbReference type="RefSeq" id="WP_054290467.1">
    <property type="nucleotide sequence ID" value="NZ_CP012752.1"/>
</dbReference>
<dbReference type="STRING" id="860235.AOZ06_18015"/>
<dbReference type="CDD" id="cd00090">
    <property type="entry name" value="HTH_ARSR"/>
    <property type="match status" value="1"/>
</dbReference>
<dbReference type="GO" id="GO:0003677">
    <property type="term" value="F:DNA binding"/>
    <property type="evidence" value="ECO:0007669"/>
    <property type="project" value="UniProtKB-KW"/>
</dbReference>
<dbReference type="InterPro" id="IPR036388">
    <property type="entry name" value="WH-like_DNA-bd_sf"/>
</dbReference>